<evidence type="ECO:0000256" key="2">
    <source>
        <dbReference type="ARBA" id="ARBA00022679"/>
    </source>
</evidence>
<keyword evidence="2" id="KW-0808">Transferase</keyword>
<dbReference type="PANTHER" id="PTHR48047:SF131">
    <property type="entry name" value="GLYCOSYLTRANSFERASE"/>
    <property type="match status" value="1"/>
</dbReference>
<keyword evidence="4" id="KW-1185">Reference proteome</keyword>
<dbReference type="Pfam" id="PF00201">
    <property type="entry name" value="UDPGT"/>
    <property type="match status" value="1"/>
</dbReference>
<comment type="caution">
    <text evidence="3">The sequence shown here is derived from an EMBL/GenBank/DDBJ whole genome shotgun (WGS) entry which is preliminary data.</text>
</comment>
<evidence type="ECO:0000313" key="4">
    <source>
        <dbReference type="Proteomes" id="UP001050691"/>
    </source>
</evidence>
<proteinExistence type="inferred from homology"/>
<comment type="similarity">
    <text evidence="1">Belongs to the UDP-glycosyltransferase family.</text>
</comment>
<reference evidence="3" key="1">
    <citation type="submission" date="2021-10" db="EMBL/GenBank/DDBJ databases">
        <title>De novo Genome Assembly of Clathrus columnatus (Basidiomycota, Fungi) Using Illumina and Nanopore Sequence Data.</title>
        <authorList>
            <person name="Ogiso-Tanaka E."/>
            <person name="Itagaki H."/>
            <person name="Hosoya T."/>
            <person name="Hosaka K."/>
        </authorList>
    </citation>
    <scope>NUCLEOTIDE SEQUENCE</scope>
    <source>
        <strain evidence="3">MO-923</strain>
    </source>
</reference>
<evidence type="ECO:0000313" key="3">
    <source>
        <dbReference type="EMBL" id="GJJ14137.1"/>
    </source>
</evidence>
<dbReference type="Gene3D" id="3.40.50.2000">
    <property type="entry name" value="Glycogen Phosphorylase B"/>
    <property type="match status" value="2"/>
</dbReference>
<organism evidence="3 4">
    <name type="scientific">Clathrus columnatus</name>
    <dbReference type="NCBI Taxonomy" id="1419009"/>
    <lineage>
        <taxon>Eukaryota</taxon>
        <taxon>Fungi</taxon>
        <taxon>Dikarya</taxon>
        <taxon>Basidiomycota</taxon>
        <taxon>Agaricomycotina</taxon>
        <taxon>Agaricomycetes</taxon>
        <taxon>Phallomycetidae</taxon>
        <taxon>Phallales</taxon>
        <taxon>Clathraceae</taxon>
        <taxon>Clathrus</taxon>
    </lineage>
</organism>
<dbReference type="Proteomes" id="UP001050691">
    <property type="component" value="Unassembled WGS sequence"/>
</dbReference>
<dbReference type="EMBL" id="BPWL01000009">
    <property type="protein sequence ID" value="GJJ14137.1"/>
    <property type="molecule type" value="Genomic_DNA"/>
</dbReference>
<evidence type="ECO:0000256" key="1">
    <source>
        <dbReference type="ARBA" id="ARBA00009995"/>
    </source>
</evidence>
<dbReference type="SUPFAM" id="SSF53756">
    <property type="entry name" value="UDP-Glycosyltransferase/glycogen phosphorylase"/>
    <property type="match status" value="1"/>
</dbReference>
<protein>
    <submittedName>
        <fullName evidence="3">Uncharacterized protein</fullName>
    </submittedName>
</protein>
<gene>
    <name evidence="3" type="ORF">Clacol_008395</name>
</gene>
<dbReference type="InterPro" id="IPR002213">
    <property type="entry name" value="UDP_glucos_trans"/>
</dbReference>
<sequence length="282" mass="31804">MKGHSFLRKSHGMILANSRLIEEGGVKFIEEWNSEMGKTCYPLGPCMFPGEIDFGREESSRGQEVINFLDKMYETHGKNSLLYMSFGTSAFPNGETPWQLINIILDMKIPLVFAIAHGNTYENKLPEELRNRLESSELALVAKWTPQQLVLNHPATGIFFTHAGQGSTVESLILGVPMITWPIQADQPHSAMNLTLNLKVAYQLLEVRINHGLKPLYRGYQPKGTKEAIDAEFRQVLKDAFGPDGDAKRKIAADLSKKLRETWEEGGETLTLLRKMLQENFP</sequence>
<accession>A0AAV5AK62</accession>
<name>A0AAV5AK62_9AGAM</name>
<dbReference type="GO" id="GO:0035251">
    <property type="term" value="F:UDP-glucosyltransferase activity"/>
    <property type="evidence" value="ECO:0007669"/>
    <property type="project" value="TreeGrafter"/>
</dbReference>
<dbReference type="PANTHER" id="PTHR48047">
    <property type="entry name" value="GLYCOSYLTRANSFERASE"/>
    <property type="match status" value="1"/>
</dbReference>
<dbReference type="AlphaFoldDB" id="A0AAV5AK62"/>